<evidence type="ECO:0000259" key="9">
    <source>
        <dbReference type="PROSITE" id="PS51779"/>
    </source>
</evidence>
<protein>
    <recommendedName>
        <fullName evidence="8">Cell division protein DivIB</fullName>
    </recommendedName>
</protein>
<dbReference type="InterPro" id="IPR013685">
    <property type="entry name" value="POTRA_FtsQ_type"/>
</dbReference>
<keyword evidence="2 8" id="KW-1003">Cell membrane</keyword>
<evidence type="ECO:0000256" key="5">
    <source>
        <dbReference type="ARBA" id="ARBA00022989"/>
    </source>
</evidence>
<evidence type="ECO:0000256" key="8">
    <source>
        <dbReference type="HAMAP-Rule" id="MF_00912"/>
    </source>
</evidence>
<dbReference type="PANTHER" id="PTHR37820:SF1">
    <property type="entry name" value="CELL DIVISION PROTEIN FTSQ"/>
    <property type="match status" value="1"/>
</dbReference>
<dbReference type="Proteomes" id="UP000270468">
    <property type="component" value="Unassembled WGS sequence"/>
</dbReference>
<name>A0A3P5XEQ2_9BACL</name>
<dbReference type="GO" id="GO:0032153">
    <property type="term" value="C:cell division site"/>
    <property type="evidence" value="ECO:0007669"/>
    <property type="project" value="UniProtKB-UniRule"/>
</dbReference>
<keyword evidence="4 8" id="KW-0812">Transmembrane</keyword>
<comment type="function">
    <text evidence="8">Cell division protein that may be involved in stabilizing or promoting the assembly of the division complex.</text>
</comment>
<dbReference type="PANTHER" id="PTHR37820">
    <property type="entry name" value="CELL DIVISION PROTEIN DIVIB"/>
    <property type="match status" value="1"/>
</dbReference>
<dbReference type="InterPro" id="IPR050487">
    <property type="entry name" value="FtsQ_DivIB"/>
</dbReference>
<evidence type="ECO:0000313" key="10">
    <source>
        <dbReference type="EMBL" id="VDC29841.1"/>
    </source>
</evidence>
<evidence type="ECO:0000256" key="3">
    <source>
        <dbReference type="ARBA" id="ARBA00022618"/>
    </source>
</evidence>
<dbReference type="Gene3D" id="3.40.50.10960">
    <property type="match status" value="1"/>
</dbReference>
<accession>A0A3P5XEQ2</accession>
<evidence type="ECO:0000256" key="2">
    <source>
        <dbReference type="ARBA" id="ARBA00022475"/>
    </source>
</evidence>
<evidence type="ECO:0000256" key="7">
    <source>
        <dbReference type="ARBA" id="ARBA00023306"/>
    </source>
</evidence>
<evidence type="ECO:0000256" key="6">
    <source>
        <dbReference type="ARBA" id="ARBA00023136"/>
    </source>
</evidence>
<evidence type="ECO:0000256" key="4">
    <source>
        <dbReference type="ARBA" id="ARBA00022692"/>
    </source>
</evidence>
<keyword evidence="11" id="KW-1185">Reference proteome</keyword>
<comment type="subcellular location">
    <subcellularLocation>
        <location evidence="8">Cell membrane</location>
        <topology evidence="8">Single-pass type II membrane protein</topology>
    </subcellularLocation>
    <subcellularLocation>
        <location evidence="1">Membrane</location>
    </subcellularLocation>
    <text evidence="8">Localizes to the division septum.</text>
</comment>
<keyword evidence="5 8" id="KW-1133">Transmembrane helix</keyword>
<evidence type="ECO:0000256" key="1">
    <source>
        <dbReference type="ARBA" id="ARBA00004370"/>
    </source>
</evidence>
<dbReference type="Pfam" id="PF03799">
    <property type="entry name" value="FtsQ_DivIB_C"/>
    <property type="match status" value="1"/>
</dbReference>
<comment type="similarity">
    <text evidence="8">Belongs to the FtsQ/DivIB family. DivIB subfamily.</text>
</comment>
<gene>
    <name evidence="8 10" type="primary">divIB</name>
    <name evidence="10" type="ORF">FILTAD_02393</name>
</gene>
<keyword evidence="3 8" id="KW-0132">Cell division</keyword>
<feature type="domain" description="POTRA" evidence="9">
    <location>
        <begin position="48"/>
        <end position="116"/>
    </location>
</feature>
<dbReference type="GO" id="GO:0005886">
    <property type="term" value="C:plasma membrane"/>
    <property type="evidence" value="ECO:0007669"/>
    <property type="project" value="UniProtKB-SubCell"/>
</dbReference>
<dbReference type="PROSITE" id="PS51779">
    <property type="entry name" value="POTRA"/>
    <property type="match status" value="1"/>
</dbReference>
<organism evidence="10 11">
    <name type="scientific">Filibacter tadaridae</name>
    <dbReference type="NCBI Taxonomy" id="2483811"/>
    <lineage>
        <taxon>Bacteria</taxon>
        <taxon>Bacillati</taxon>
        <taxon>Bacillota</taxon>
        <taxon>Bacilli</taxon>
        <taxon>Bacillales</taxon>
        <taxon>Caryophanaceae</taxon>
        <taxon>Filibacter</taxon>
    </lineage>
</organism>
<dbReference type="InterPro" id="IPR005548">
    <property type="entry name" value="Cell_div_FtsQ/DivIB_C"/>
</dbReference>
<dbReference type="InterPro" id="IPR026580">
    <property type="entry name" value="DivIB"/>
</dbReference>
<dbReference type="InterPro" id="IPR034746">
    <property type="entry name" value="POTRA"/>
</dbReference>
<reference evidence="10 11" key="1">
    <citation type="submission" date="2018-11" db="EMBL/GenBank/DDBJ databases">
        <authorList>
            <person name="Criscuolo A."/>
        </authorList>
    </citation>
    <scope>NUCLEOTIDE SEQUENCE [LARGE SCALE GENOMIC DNA]</scope>
    <source>
        <strain evidence="10">ATB-66</strain>
    </source>
</reference>
<evidence type="ECO:0000313" key="11">
    <source>
        <dbReference type="Proteomes" id="UP000270468"/>
    </source>
</evidence>
<dbReference type="OrthoDB" id="1819027at2"/>
<dbReference type="HAMAP" id="MF_00912">
    <property type="entry name" value="DivIB"/>
    <property type="match status" value="1"/>
</dbReference>
<keyword evidence="7 8" id="KW-0131">Cell cycle</keyword>
<feature type="transmembrane region" description="Helical" evidence="8">
    <location>
        <begin position="26"/>
        <end position="43"/>
    </location>
</feature>
<keyword evidence="6 8" id="KW-0472">Membrane</keyword>
<dbReference type="GO" id="GO:0043093">
    <property type="term" value="P:FtsZ-dependent cytokinesis"/>
    <property type="evidence" value="ECO:0007669"/>
    <property type="project" value="UniProtKB-UniRule"/>
</dbReference>
<sequence length="262" mass="30108">MDKVIDIEERIPSMRKKRRRKANKKFLFILTVFVCALLAILYFQSPLSRIGKISVNSTLLHDQAFYIGMSGLAPDEPLWDFNSSDVEKKLKKVEGVKAVSVSRKKFRDITIKITEWDTVAYLEDEGEFSLLLENGEVFPNAKLIPQEEAPVLKDFGDSTVRKRLTKQLLEIDDHVYQLISEIIFAGKKEDKDSIILYMDDGYEVRADLSTFAERMNYYPRVIAQLNGIEKGVIDMEVGVFFTPYSEVYGLKEEGEIVDKENN</sequence>
<proteinExistence type="inferred from homology"/>
<dbReference type="AlphaFoldDB" id="A0A3P5XEQ2"/>
<dbReference type="RefSeq" id="WP_124071000.1">
    <property type="nucleotide sequence ID" value="NZ_CBCRXF010000001.1"/>
</dbReference>
<dbReference type="EMBL" id="UXAV01000042">
    <property type="protein sequence ID" value="VDC29841.1"/>
    <property type="molecule type" value="Genomic_DNA"/>
</dbReference>
<dbReference type="Pfam" id="PF08478">
    <property type="entry name" value="POTRA_1"/>
    <property type="match status" value="1"/>
</dbReference>